<keyword evidence="6" id="KW-1185">Reference proteome</keyword>
<feature type="active site" description="Proton acceptor" evidence="4">
    <location>
        <position position="75"/>
    </location>
</feature>
<dbReference type="EMBL" id="JBHLSW010000005">
    <property type="protein sequence ID" value="MFC0633698.1"/>
    <property type="molecule type" value="Genomic_DNA"/>
</dbReference>
<comment type="catalytic activity">
    <reaction evidence="4">
        <text>a ribonucleoside 5'-triphosphate + H2O = a ribonucleoside 5'-phosphate + diphosphate + H(+)</text>
        <dbReference type="Rhea" id="RHEA:23996"/>
        <dbReference type="ChEBI" id="CHEBI:15377"/>
        <dbReference type="ChEBI" id="CHEBI:15378"/>
        <dbReference type="ChEBI" id="CHEBI:33019"/>
        <dbReference type="ChEBI" id="CHEBI:58043"/>
        <dbReference type="ChEBI" id="CHEBI:61557"/>
        <dbReference type="EC" id="3.6.1.9"/>
    </reaction>
</comment>
<keyword evidence="3 4" id="KW-0546">Nucleotide metabolism</keyword>
<comment type="function">
    <text evidence="4">Nucleoside triphosphate pyrophosphatase. May have a dual role in cell division arrest and in preventing the incorporation of modified nucleotides into cellular nucleic acids.</text>
</comment>
<comment type="caution">
    <text evidence="5">The sequence shown here is derived from an EMBL/GenBank/DDBJ whole genome shotgun (WGS) entry which is preliminary data.</text>
</comment>
<dbReference type="RefSeq" id="WP_376835657.1">
    <property type="nucleotide sequence ID" value="NZ_JBHLSW010000005.1"/>
</dbReference>
<sequence>MVRPPIVLASASAARRAMLSGAAVPHTAQVSEVDEPALKASLTDASPAEVALELARAKALDVSARRPGTVVIGSDQTLDLDGRTLDKVADLAAARERLISLRGRPHRLHSGAALALDGRIAFAVVESATLTVRDFSDAFLDDYLATEGPRALGSVACYRLEGPGAQLMAAVEGEHFTILGMPLFPVMQALRNLGALPS</sequence>
<dbReference type="SUPFAM" id="SSF52972">
    <property type="entry name" value="ITPase-like"/>
    <property type="match status" value="1"/>
</dbReference>
<comment type="catalytic activity">
    <reaction evidence="4">
        <text>a 2'-deoxyribonucleoside 5'-triphosphate + H2O = a 2'-deoxyribonucleoside 5'-phosphate + diphosphate + H(+)</text>
        <dbReference type="Rhea" id="RHEA:44644"/>
        <dbReference type="ChEBI" id="CHEBI:15377"/>
        <dbReference type="ChEBI" id="CHEBI:15378"/>
        <dbReference type="ChEBI" id="CHEBI:33019"/>
        <dbReference type="ChEBI" id="CHEBI:61560"/>
        <dbReference type="ChEBI" id="CHEBI:65317"/>
        <dbReference type="EC" id="3.6.1.9"/>
    </reaction>
</comment>
<dbReference type="Gene3D" id="3.90.950.10">
    <property type="match status" value="1"/>
</dbReference>
<protein>
    <recommendedName>
        <fullName evidence="4">Nucleoside triphosphate pyrophosphatase</fullName>
        <ecNumber evidence="4">3.6.1.9</ecNumber>
    </recommendedName>
    <alternativeName>
        <fullName evidence="4">Nucleotide pyrophosphatase</fullName>
        <shortName evidence="4">Nucleotide PPase</shortName>
    </alternativeName>
</protein>
<dbReference type="PANTHER" id="PTHR43213">
    <property type="entry name" value="BIFUNCTIONAL DTTP/UTP PYROPHOSPHATASE/METHYLTRANSFERASE PROTEIN-RELATED"/>
    <property type="match status" value="1"/>
</dbReference>
<evidence type="ECO:0000256" key="3">
    <source>
        <dbReference type="ARBA" id="ARBA00023080"/>
    </source>
</evidence>
<evidence type="ECO:0000256" key="4">
    <source>
        <dbReference type="HAMAP-Rule" id="MF_00528"/>
    </source>
</evidence>
<proteinExistence type="inferred from homology"/>
<comment type="subcellular location">
    <subcellularLocation>
        <location evidence="4">Cytoplasm</location>
    </subcellularLocation>
</comment>
<evidence type="ECO:0000256" key="2">
    <source>
        <dbReference type="ARBA" id="ARBA00022801"/>
    </source>
</evidence>
<comment type="similarity">
    <text evidence="4">Belongs to the Maf family.</text>
</comment>
<dbReference type="Pfam" id="PF02545">
    <property type="entry name" value="Maf"/>
    <property type="match status" value="1"/>
</dbReference>
<accession>A0ABV6R537</accession>
<comment type="caution">
    <text evidence="4">Lacks conserved residue(s) required for the propagation of feature annotation.</text>
</comment>
<evidence type="ECO:0000256" key="1">
    <source>
        <dbReference type="ARBA" id="ARBA00001968"/>
    </source>
</evidence>
<keyword evidence="2 4" id="KW-0378">Hydrolase</keyword>
<dbReference type="InterPro" id="IPR029001">
    <property type="entry name" value="ITPase-like_fam"/>
</dbReference>
<evidence type="ECO:0000313" key="6">
    <source>
        <dbReference type="Proteomes" id="UP001589906"/>
    </source>
</evidence>
<keyword evidence="4" id="KW-0963">Cytoplasm</keyword>
<dbReference type="EC" id="3.6.1.9" evidence="4"/>
<dbReference type="PANTHER" id="PTHR43213:SF5">
    <property type="entry name" value="BIFUNCTIONAL DTTP_UTP PYROPHOSPHATASE_METHYLTRANSFERASE PROTEIN-RELATED"/>
    <property type="match status" value="1"/>
</dbReference>
<name>A0ABV6R537_9CAUL</name>
<organism evidence="5 6">
    <name type="scientific">Brevundimonas balnearis</name>
    <dbReference type="NCBI Taxonomy" id="1572858"/>
    <lineage>
        <taxon>Bacteria</taxon>
        <taxon>Pseudomonadati</taxon>
        <taxon>Pseudomonadota</taxon>
        <taxon>Alphaproteobacteria</taxon>
        <taxon>Caulobacterales</taxon>
        <taxon>Caulobacteraceae</taxon>
        <taxon>Brevundimonas</taxon>
    </lineage>
</organism>
<dbReference type="Proteomes" id="UP001589906">
    <property type="component" value="Unassembled WGS sequence"/>
</dbReference>
<comment type="cofactor">
    <cofactor evidence="1 4">
        <name>a divalent metal cation</name>
        <dbReference type="ChEBI" id="CHEBI:60240"/>
    </cofactor>
</comment>
<evidence type="ECO:0000313" key="5">
    <source>
        <dbReference type="EMBL" id="MFC0633698.1"/>
    </source>
</evidence>
<dbReference type="InterPro" id="IPR003697">
    <property type="entry name" value="Maf-like"/>
</dbReference>
<reference evidence="5 6" key="1">
    <citation type="submission" date="2024-09" db="EMBL/GenBank/DDBJ databases">
        <authorList>
            <person name="Sun Q."/>
            <person name="Mori K."/>
        </authorList>
    </citation>
    <scope>NUCLEOTIDE SEQUENCE [LARGE SCALE GENOMIC DNA]</scope>
    <source>
        <strain evidence="5 6">NCAIM B.02621</strain>
    </source>
</reference>
<gene>
    <name evidence="5" type="ORF">ACFFGE_07380</name>
</gene>
<dbReference type="PIRSF" id="PIRSF006305">
    <property type="entry name" value="Maf"/>
    <property type="match status" value="1"/>
</dbReference>
<dbReference type="HAMAP" id="MF_00528">
    <property type="entry name" value="Maf"/>
    <property type="match status" value="1"/>
</dbReference>